<evidence type="ECO:0000256" key="5">
    <source>
        <dbReference type="ARBA" id="ARBA00023136"/>
    </source>
</evidence>
<keyword evidence="8" id="KW-1185">Reference proteome</keyword>
<proteinExistence type="predicted"/>
<evidence type="ECO:0000256" key="4">
    <source>
        <dbReference type="ARBA" id="ARBA00022989"/>
    </source>
</evidence>
<dbReference type="GeneID" id="25739694"/>
<reference evidence="7 8" key="1">
    <citation type="journal article" date="2013" name="BMC Genomics">
        <title>Reconstruction of the lipid metabolism for the microalga Monoraphidium neglectum from its genome sequence reveals characteristics suitable for biofuel production.</title>
        <authorList>
            <person name="Bogen C."/>
            <person name="Al-Dilaimi A."/>
            <person name="Albersmeier A."/>
            <person name="Wichmann J."/>
            <person name="Grundmann M."/>
            <person name="Rupp O."/>
            <person name="Lauersen K.J."/>
            <person name="Blifernez-Klassen O."/>
            <person name="Kalinowski J."/>
            <person name="Goesmann A."/>
            <person name="Mussgnug J.H."/>
            <person name="Kruse O."/>
        </authorList>
    </citation>
    <scope>NUCLEOTIDE SEQUENCE [LARGE SCALE GENOMIC DNA]</scope>
    <source>
        <strain evidence="7 8">SAG 48.87</strain>
    </source>
</reference>
<dbReference type="EMBL" id="KK101366">
    <property type="protein sequence ID" value="KIZ01142.1"/>
    <property type="molecule type" value="Genomic_DNA"/>
</dbReference>
<keyword evidence="2" id="KW-0812">Transmembrane</keyword>
<keyword evidence="4" id="KW-1133">Transmembrane helix</keyword>
<dbReference type="RefSeq" id="XP_013900161.1">
    <property type="nucleotide sequence ID" value="XM_014044707.1"/>
</dbReference>
<dbReference type="AlphaFoldDB" id="A0A0D2MKR7"/>
<dbReference type="Pfam" id="PF13896">
    <property type="entry name" value="Glyco_transf_49"/>
    <property type="match status" value="1"/>
</dbReference>
<evidence type="ECO:0000256" key="1">
    <source>
        <dbReference type="ARBA" id="ARBA00004606"/>
    </source>
</evidence>
<dbReference type="GO" id="GO:0015020">
    <property type="term" value="F:glucuronosyltransferase activity"/>
    <property type="evidence" value="ECO:0007669"/>
    <property type="project" value="TreeGrafter"/>
</dbReference>
<organism evidence="7 8">
    <name type="scientific">Monoraphidium neglectum</name>
    <dbReference type="NCBI Taxonomy" id="145388"/>
    <lineage>
        <taxon>Eukaryota</taxon>
        <taxon>Viridiplantae</taxon>
        <taxon>Chlorophyta</taxon>
        <taxon>core chlorophytes</taxon>
        <taxon>Chlorophyceae</taxon>
        <taxon>CS clade</taxon>
        <taxon>Sphaeropleales</taxon>
        <taxon>Selenastraceae</taxon>
        <taxon>Monoraphidium</taxon>
    </lineage>
</organism>
<dbReference type="KEGG" id="mng:MNEG_6818"/>
<dbReference type="OrthoDB" id="411524at2759"/>
<keyword evidence="6" id="KW-0325">Glycoprotein</keyword>
<protein>
    <submittedName>
        <fullName evidence="7">Glycosyltransferase-like protein LARGE2-A</fullName>
    </submittedName>
</protein>
<gene>
    <name evidence="7" type="ORF">MNEG_6818</name>
</gene>
<evidence type="ECO:0000313" key="8">
    <source>
        <dbReference type="Proteomes" id="UP000054498"/>
    </source>
</evidence>
<dbReference type="PANTHER" id="PTHR12270">
    <property type="entry name" value="GLYCOSYLTRANSFERASE-RELATED"/>
    <property type="match status" value="1"/>
</dbReference>
<evidence type="ECO:0000256" key="3">
    <source>
        <dbReference type="ARBA" id="ARBA00022968"/>
    </source>
</evidence>
<keyword evidence="7" id="KW-0808">Transferase</keyword>
<comment type="subcellular location">
    <subcellularLocation>
        <location evidence="1">Membrane</location>
        <topology evidence="1">Single-pass type II membrane protein</topology>
    </subcellularLocation>
</comment>
<dbReference type="PANTHER" id="PTHR12270:SF52">
    <property type="entry name" value="GLYCOSYLTRANSFERASE-LIKE PROTEIN GNT13-RELATED"/>
    <property type="match status" value="1"/>
</dbReference>
<evidence type="ECO:0000313" key="7">
    <source>
        <dbReference type="EMBL" id="KIZ01142.1"/>
    </source>
</evidence>
<dbReference type="InterPro" id="IPR051292">
    <property type="entry name" value="Xyl/GlcA_transferase"/>
</dbReference>
<dbReference type="GO" id="GO:0016020">
    <property type="term" value="C:membrane"/>
    <property type="evidence" value="ECO:0007669"/>
    <property type="project" value="UniProtKB-SubCell"/>
</dbReference>
<keyword evidence="5" id="KW-0472">Membrane</keyword>
<evidence type="ECO:0000256" key="2">
    <source>
        <dbReference type="ARBA" id="ARBA00022692"/>
    </source>
</evidence>
<sequence length="193" mass="22601">MEGMAKVCQLDILLVYEVVLDEVMQFMFPINTLRNMALLQSRTELVSMVDVDLLVSNSLFEWVQDKNNYELLRQGTQSKQVFVLPAFETAPQRNQTKAHHLADAASGMPKAELVGLVQKRLVYQFAVFLFWQGHNSTDYKRWYTSDTPYPIEWHDGYEPWFIIDRRLNPFYDQSFRGYGWNKVTHVANILAQK</sequence>
<dbReference type="Proteomes" id="UP000054498">
    <property type="component" value="Unassembled WGS sequence"/>
</dbReference>
<dbReference type="GO" id="GO:0035269">
    <property type="term" value="P:protein O-linked glycosylation via mannose"/>
    <property type="evidence" value="ECO:0007669"/>
    <property type="project" value="TreeGrafter"/>
</dbReference>
<dbReference type="GO" id="GO:0042285">
    <property type="term" value="F:xylosyltransferase activity"/>
    <property type="evidence" value="ECO:0007669"/>
    <property type="project" value="TreeGrafter"/>
</dbReference>
<accession>A0A0D2MKR7</accession>
<keyword evidence="3" id="KW-0735">Signal-anchor</keyword>
<name>A0A0D2MKR7_9CHLO</name>
<evidence type="ECO:0000256" key="6">
    <source>
        <dbReference type="ARBA" id="ARBA00023180"/>
    </source>
</evidence>